<keyword evidence="8" id="KW-0276">Fatty acid metabolism</keyword>
<protein>
    <recommendedName>
        <fullName evidence="8">3-oxoacyl-[acyl-carrier-protein] reductase</fullName>
        <ecNumber evidence="8">1.1.1.100</ecNumber>
    </recommendedName>
</protein>
<dbReference type="EC" id="1.1.1.100" evidence="8"/>
<comment type="function">
    <text evidence="1 8">Catalyzes the NADPH-dependent reduction of beta-ketoacyl-ACP substrates to beta-hydroxyacyl-ACP products, the first reductive step in the elongation cycle of fatty acid biosynthesis.</text>
</comment>
<dbReference type="InterPro" id="IPR011284">
    <property type="entry name" value="3oxo_ACP_reduc"/>
</dbReference>
<accession>A0A1M6WNC3</accession>
<dbReference type="NCBIfam" id="NF009466">
    <property type="entry name" value="PRK12826.1-2"/>
    <property type="match status" value="1"/>
</dbReference>
<dbReference type="InterPro" id="IPR036291">
    <property type="entry name" value="NAD(P)-bd_dom_sf"/>
</dbReference>
<comment type="catalytic activity">
    <reaction evidence="5 8">
        <text>a (3R)-hydroxyacyl-[ACP] + NADP(+) = a 3-oxoacyl-[ACP] + NADPH + H(+)</text>
        <dbReference type="Rhea" id="RHEA:17397"/>
        <dbReference type="Rhea" id="RHEA-COMP:9916"/>
        <dbReference type="Rhea" id="RHEA-COMP:9945"/>
        <dbReference type="ChEBI" id="CHEBI:15378"/>
        <dbReference type="ChEBI" id="CHEBI:57783"/>
        <dbReference type="ChEBI" id="CHEBI:58349"/>
        <dbReference type="ChEBI" id="CHEBI:78776"/>
        <dbReference type="ChEBI" id="CHEBI:78827"/>
        <dbReference type="EC" id="1.1.1.100"/>
    </reaction>
</comment>
<evidence type="ECO:0000256" key="6">
    <source>
        <dbReference type="PIRSR" id="PIRSR611284-1"/>
    </source>
</evidence>
<dbReference type="Gene3D" id="3.40.50.720">
    <property type="entry name" value="NAD(P)-binding Rossmann-like Domain"/>
    <property type="match status" value="1"/>
</dbReference>
<feature type="binding site" evidence="7">
    <location>
        <begin position="156"/>
        <end position="160"/>
    </location>
    <ligand>
        <name>NADP(+)</name>
        <dbReference type="ChEBI" id="CHEBI:58349"/>
    </ligand>
</feature>
<dbReference type="PANTHER" id="PTHR42879">
    <property type="entry name" value="3-OXOACYL-(ACYL-CARRIER-PROTEIN) REDUCTASE"/>
    <property type="match status" value="1"/>
</dbReference>
<dbReference type="InterPro" id="IPR050259">
    <property type="entry name" value="SDR"/>
</dbReference>
<evidence type="ECO:0000313" key="10">
    <source>
        <dbReference type="EMBL" id="SHK95084.1"/>
    </source>
</evidence>
<dbReference type="PANTHER" id="PTHR42879:SF2">
    <property type="entry name" value="3-OXOACYL-[ACYL-CARRIER-PROTEIN] REDUCTASE FABG"/>
    <property type="match status" value="1"/>
</dbReference>
<dbReference type="InterPro" id="IPR020904">
    <property type="entry name" value="Sc_DH/Rdtase_CS"/>
</dbReference>
<feature type="binding site" evidence="7">
    <location>
        <begin position="64"/>
        <end position="65"/>
    </location>
    <ligand>
        <name>NADP(+)</name>
        <dbReference type="ChEBI" id="CHEBI:58349"/>
    </ligand>
</feature>
<dbReference type="PRINTS" id="PR00080">
    <property type="entry name" value="SDRFAMILY"/>
</dbReference>
<comment type="similarity">
    <text evidence="2 8">Belongs to the short-chain dehydrogenases/reductases (SDR) family.</text>
</comment>
<organism evidence="10 11">
    <name type="scientific">Desulfatibacillum alkenivorans DSM 16219</name>
    <dbReference type="NCBI Taxonomy" id="1121393"/>
    <lineage>
        <taxon>Bacteria</taxon>
        <taxon>Pseudomonadati</taxon>
        <taxon>Thermodesulfobacteriota</taxon>
        <taxon>Desulfobacteria</taxon>
        <taxon>Desulfobacterales</taxon>
        <taxon>Desulfatibacillaceae</taxon>
        <taxon>Desulfatibacillum</taxon>
    </lineage>
</organism>
<dbReference type="CDD" id="cd05333">
    <property type="entry name" value="BKR_SDR_c"/>
    <property type="match status" value="1"/>
</dbReference>
<keyword evidence="8" id="KW-0443">Lipid metabolism</keyword>
<dbReference type="Proteomes" id="UP000183994">
    <property type="component" value="Unassembled WGS sequence"/>
</dbReference>
<dbReference type="RefSeq" id="WP_073478362.1">
    <property type="nucleotide sequence ID" value="NZ_FQZU01000039.1"/>
</dbReference>
<dbReference type="AlphaFoldDB" id="A0A1M6WNC3"/>
<dbReference type="InterPro" id="IPR002347">
    <property type="entry name" value="SDR_fam"/>
</dbReference>
<evidence type="ECO:0000256" key="5">
    <source>
        <dbReference type="ARBA" id="ARBA00048508"/>
    </source>
</evidence>
<gene>
    <name evidence="10" type="ORF">SAMN02745216_04359</name>
</gene>
<evidence type="ECO:0000256" key="8">
    <source>
        <dbReference type="RuleBase" id="RU366074"/>
    </source>
</evidence>
<dbReference type="NCBIfam" id="NF005559">
    <property type="entry name" value="PRK07231.1"/>
    <property type="match status" value="1"/>
</dbReference>
<dbReference type="EMBL" id="FQZU01000039">
    <property type="protein sequence ID" value="SHK95084.1"/>
    <property type="molecule type" value="Genomic_DNA"/>
</dbReference>
<sequence length="248" mass="26468">MDKESQVVVVTGGSQGIGRAIALRFAGQGASVYFCHYDPDDSESKKTEKLLAEAGGQGKGYKVNVADKDEVKAFFKALVQEAGRIDVLVNNAGITKDGFAVRMKEQDWDAVVDINLKGTFFCIQEAARAMMKQKQGRIINISSVVGAMGNPTQANYAASKAGVMGLTKAMAKELASRGILVNAVAPGYINTQMTDILSDEVKQAFIDATPLGKMGEPEDVAAAVEFLASENSRYITGQVLHVNGGMYM</sequence>
<dbReference type="InterPro" id="IPR057326">
    <property type="entry name" value="KR_dom"/>
</dbReference>
<feature type="active site" description="Proton acceptor" evidence="6">
    <location>
        <position position="156"/>
    </location>
</feature>
<keyword evidence="8" id="KW-0275">Fatty acid biosynthesis</keyword>
<feature type="binding site" evidence="7">
    <location>
        <position position="189"/>
    </location>
    <ligand>
        <name>NADP(+)</name>
        <dbReference type="ChEBI" id="CHEBI:58349"/>
    </ligand>
</feature>
<evidence type="ECO:0000256" key="1">
    <source>
        <dbReference type="ARBA" id="ARBA00002607"/>
    </source>
</evidence>
<keyword evidence="3 7" id="KW-0521">NADP</keyword>
<dbReference type="NCBIfam" id="TIGR01830">
    <property type="entry name" value="3oxo_ACP_reduc"/>
    <property type="match status" value="1"/>
</dbReference>
<evidence type="ECO:0000256" key="7">
    <source>
        <dbReference type="PIRSR" id="PIRSR611284-2"/>
    </source>
</evidence>
<dbReference type="STRING" id="1121393.SAMN02745216_04359"/>
<dbReference type="UniPathway" id="UPA00094"/>
<evidence type="ECO:0000313" key="11">
    <source>
        <dbReference type="Proteomes" id="UP000183994"/>
    </source>
</evidence>
<feature type="binding site" evidence="7">
    <location>
        <position position="91"/>
    </location>
    <ligand>
        <name>NADP(+)</name>
        <dbReference type="ChEBI" id="CHEBI:58349"/>
    </ligand>
</feature>
<name>A0A1M6WNC3_9BACT</name>
<keyword evidence="11" id="KW-1185">Reference proteome</keyword>
<dbReference type="FunFam" id="3.40.50.720:FF:000115">
    <property type="entry name" value="3-oxoacyl-[acyl-carrier-protein] reductase FabG"/>
    <property type="match status" value="1"/>
</dbReference>
<evidence type="ECO:0000259" key="9">
    <source>
        <dbReference type="SMART" id="SM00822"/>
    </source>
</evidence>
<keyword evidence="8" id="KW-0444">Lipid biosynthesis</keyword>
<feature type="domain" description="Ketoreductase" evidence="9">
    <location>
        <begin position="6"/>
        <end position="187"/>
    </location>
</feature>
<dbReference type="GO" id="GO:0006633">
    <property type="term" value="P:fatty acid biosynthetic process"/>
    <property type="evidence" value="ECO:0007669"/>
    <property type="project" value="UniProtKB-UniPathway"/>
</dbReference>
<evidence type="ECO:0000256" key="4">
    <source>
        <dbReference type="ARBA" id="ARBA00023002"/>
    </source>
</evidence>
<reference evidence="11" key="1">
    <citation type="submission" date="2016-11" db="EMBL/GenBank/DDBJ databases">
        <authorList>
            <person name="Varghese N."/>
            <person name="Submissions S."/>
        </authorList>
    </citation>
    <scope>NUCLEOTIDE SEQUENCE [LARGE SCALE GENOMIC DNA]</scope>
    <source>
        <strain evidence="11">DSM 16219</strain>
    </source>
</reference>
<dbReference type="GO" id="GO:0004316">
    <property type="term" value="F:3-oxoacyl-[acyl-carrier-protein] reductase (NADPH) activity"/>
    <property type="evidence" value="ECO:0007669"/>
    <property type="project" value="UniProtKB-UniRule"/>
</dbReference>
<comment type="pathway">
    <text evidence="8">Lipid metabolism; fatty acid biosynthesis.</text>
</comment>
<evidence type="ECO:0000256" key="3">
    <source>
        <dbReference type="ARBA" id="ARBA00022857"/>
    </source>
</evidence>
<dbReference type="SMART" id="SM00822">
    <property type="entry name" value="PKS_KR"/>
    <property type="match status" value="1"/>
</dbReference>
<dbReference type="Pfam" id="PF13561">
    <property type="entry name" value="adh_short_C2"/>
    <property type="match status" value="1"/>
</dbReference>
<dbReference type="GO" id="GO:0051287">
    <property type="term" value="F:NAD binding"/>
    <property type="evidence" value="ECO:0007669"/>
    <property type="project" value="UniProtKB-UniRule"/>
</dbReference>
<dbReference type="SUPFAM" id="SSF51735">
    <property type="entry name" value="NAD(P)-binding Rossmann-fold domains"/>
    <property type="match status" value="1"/>
</dbReference>
<dbReference type="PRINTS" id="PR00081">
    <property type="entry name" value="GDHRDH"/>
</dbReference>
<keyword evidence="4 8" id="KW-0560">Oxidoreductase</keyword>
<comment type="subunit">
    <text evidence="8">Homotetramer.</text>
</comment>
<dbReference type="OrthoDB" id="9804774at2"/>
<evidence type="ECO:0000256" key="2">
    <source>
        <dbReference type="ARBA" id="ARBA00006484"/>
    </source>
</evidence>
<dbReference type="PROSITE" id="PS00061">
    <property type="entry name" value="ADH_SHORT"/>
    <property type="match status" value="1"/>
</dbReference>
<proteinExistence type="inferred from homology"/>